<evidence type="ECO:0000313" key="2">
    <source>
        <dbReference type="EMBL" id="GAC80800.1"/>
    </source>
</evidence>
<protein>
    <submittedName>
        <fullName evidence="2">Triacylglycerol lipase</fullName>
    </submittedName>
</protein>
<evidence type="ECO:0000256" key="1">
    <source>
        <dbReference type="SAM" id="SignalP"/>
    </source>
</evidence>
<dbReference type="Proteomes" id="UP000035009">
    <property type="component" value="Unassembled WGS sequence"/>
</dbReference>
<accession>M3UM18</accession>
<sequence>MSRRWVVAILGAIAAASVCASATVQAAPKTLQAIGGTADVGPRQPGFWAGYLYAQLHPNSAPPGANDFGCTPKEGENPVVLVHGTYEDAYDNWAGIAPELAESGRCVFAPNYGRTDLVDKGGVVTILPAANGVASIAQSATQLGRYIDRVRAATGSAKVDVVSHSQGGVVVRQWMKADGGADVSNPENNKIGKLVMLAAPNHGTTLDGLAWIGRQINSAGLDIMGFYAWLYGAGPIDQSVGSPFIKRLNSGRMTYPGVEYTNIASRFDEVVTPYTSAFIRSAGVRNITIQDGCSKDLSDHLTMVYSPRMISLVEGALGGVTNPVCAQHGWLIG</sequence>
<feature type="chain" id="PRO_5004040551" evidence="1">
    <location>
        <begin position="27"/>
        <end position="333"/>
    </location>
</feature>
<keyword evidence="3" id="KW-1185">Reference proteome</keyword>
<dbReference type="EMBL" id="BAOP01000022">
    <property type="protein sequence ID" value="GAC80800.1"/>
    <property type="molecule type" value="Genomic_DNA"/>
</dbReference>
<dbReference type="eggNOG" id="COG1075">
    <property type="taxonomic scope" value="Bacteria"/>
</dbReference>
<name>M3UM18_GORML</name>
<dbReference type="GO" id="GO:0016298">
    <property type="term" value="F:lipase activity"/>
    <property type="evidence" value="ECO:0007669"/>
    <property type="project" value="TreeGrafter"/>
</dbReference>
<dbReference type="SUPFAM" id="SSF53474">
    <property type="entry name" value="alpha/beta-Hydrolases"/>
    <property type="match status" value="1"/>
</dbReference>
<comment type="caution">
    <text evidence="2">The sequence shown here is derived from an EMBL/GenBank/DDBJ whole genome shotgun (WGS) entry which is preliminary data.</text>
</comment>
<dbReference type="Gene3D" id="3.40.50.1820">
    <property type="entry name" value="alpha/beta hydrolase"/>
    <property type="match status" value="1"/>
</dbReference>
<dbReference type="GO" id="GO:0016042">
    <property type="term" value="P:lipid catabolic process"/>
    <property type="evidence" value="ECO:0007669"/>
    <property type="project" value="InterPro"/>
</dbReference>
<dbReference type="AlphaFoldDB" id="M3UM18"/>
<evidence type="ECO:0000313" key="3">
    <source>
        <dbReference type="Proteomes" id="UP000035009"/>
    </source>
</evidence>
<proteinExistence type="predicted"/>
<feature type="signal peptide" evidence="1">
    <location>
        <begin position="1"/>
        <end position="26"/>
    </location>
</feature>
<reference evidence="2 3" key="1">
    <citation type="submission" date="2013-02" db="EMBL/GenBank/DDBJ databases">
        <title>Whole genome shotgun sequence of Gordonia malaquae NBRC 108250.</title>
        <authorList>
            <person name="Yoshida I."/>
            <person name="Hosoyama A."/>
            <person name="Tsuchikane K."/>
            <person name="Ando Y."/>
            <person name="Baba S."/>
            <person name="Ohji S."/>
            <person name="Hamada M."/>
            <person name="Tamura T."/>
            <person name="Yamazoe A."/>
            <person name="Yamazaki S."/>
            <person name="Fujita N."/>
        </authorList>
    </citation>
    <scope>NUCLEOTIDE SEQUENCE [LARGE SCALE GENOMIC DNA]</scope>
    <source>
        <strain evidence="2 3">NBRC 108250</strain>
    </source>
</reference>
<keyword evidence="1" id="KW-0732">Signal</keyword>
<dbReference type="Pfam" id="PF01674">
    <property type="entry name" value="Lipase_2"/>
    <property type="match status" value="1"/>
</dbReference>
<dbReference type="PANTHER" id="PTHR32015:SF1">
    <property type="entry name" value="LIPASE"/>
    <property type="match status" value="1"/>
</dbReference>
<dbReference type="PANTHER" id="PTHR32015">
    <property type="entry name" value="FASTING INDUCED LIPASE"/>
    <property type="match status" value="1"/>
</dbReference>
<dbReference type="InterPro" id="IPR002918">
    <property type="entry name" value="Lipase_EstA/Esterase_EstB"/>
</dbReference>
<gene>
    <name evidence="2" type="primary">lip</name>
    <name evidence="2" type="ORF">GM1_022_00080</name>
</gene>
<organism evidence="2 3">
    <name type="scientific">Gordonia malaquae NBRC 108250</name>
    <dbReference type="NCBI Taxonomy" id="1223542"/>
    <lineage>
        <taxon>Bacteria</taxon>
        <taxon>Bacillati</taxon>
        <taxon>Actinomycetota</taxon>
        <taxon>Actinomycetes</taxon>
        <taxon>Mycobacteriales</taxon>
        <taxon>Gordoniaceae</taxon>
        <taxon>Gordonia</taxon>
    </lineage>
</organism>
<dbReference type="STRING" id="410332.SAMN04488550_0639"/>
<dbReference type="InterPro" id="IPR029058">
    <property type="entry name" value="AB_hydrolase_fold"/>
</dbReference>